<dbReference type="GO" id="GO:0043682">
    <property type="term" value="F:P-type divalent copper transporter activity"/>
    <property type="evidence" value="ECO:0007669"/>
    <property type="project" value="TreeGrafter"/>
</dbReference>
<comment type="caution">
    <text evidence="25">The sequence shown here is derived from an EMBL/GenBank/DDBJ whole genome shotgun (WGS) entry which is preliminary data.</text>
</comment>
<evidence type="ECO:0000256" key="18">
    <source>
        <dbReference type="ARBA" id="ARBA00023136"/>
    </source>
</evidence>
<dbReference type="GO" id="GO:0005886">
    <property type="term" value="C:plasma membrane"/>
    <property type="evidence" value="ECO:0007669"/>
    <property type="project" value="UniProtKB-SubCell"/>
</dbReference>
<reference evidence="25 27" key="1">
    <citation type="submission" date="2018-04" db="EMBL/GenBank/DDBJ databases">
        <title>Subsurface microbial communities from deep shales in Ohio and West Virginia, USA.</title>
        <authorList>
            <person name="Wrighton K."/>
        </authorList>
    </citation>
    <scope>NUCLEOTIDE SEQUENCE [LARGE SCALE GENOMIC DNA]</scope>
    <source>
        <strain evidence="26 28">DSMZ 11287</strain>
        <strain evidence="25 27">MSL28</strain>
    </source>
</reference>
<evidence type="ECO:0000256" key="1">
    <source>
        <dbReference type="ARBA" id="ARBA00004651"/>
    </source>
</evidence>
<dbReference type="CDD" id="cd00371">
    <property type="entry name" value="HMA"/>
    <property type="match status" value="2"/>
</dbReference>
<feature type="domain" description="HMA" evidence="24">
    <location>
        <begin position="73"/>
        <end position="139"/>
    </location>
</feature>
<evidence type="ECO:0000256" key="7">
    <source>
        <dbReference type="ARBA" id="ARBA00022692"/>
    </source>
</evidence>
<evidence type="ECO:0000256" key="23">
    <source>
        <dbReference type="SAM" id="Coils"/>
    </source>
</evidence>
<dbReference type="InterPro" id="IPR001757">
    <property type="entry name" value="P_typ_ATPase"/>
</dbReference>
<dbReference type="EMBL" id="SOEF01000032">
    <property type="protein sequence ID" value="TDX39348.1"/>
    <property type="molecule type" value="Genomic_DNA"/>
</dbReference>
<dbReference type="InterPro" id="IPR027256">
    <property type="entry name" value="P-typ_ATPase_IB"/>
</dbReference>
<dbReference type="PRINTS" id="PR00942">
    <property type="entry name" value="CUATPASEI"/>
</dbReference>
<dbReference type="Pfam" id="PF00403">
    <property type="entry name" value="HMA"/>
    <property type="match status" value="2"/>
</dbReference>
<keyword evidence="8 22" id="KW-0479">Metal-binding</keyword>
<dbReference type="GO" id="GO:0140581">
    <property type="term" value="F:P-type monovalent copper transporter activity"/>
    <property type="evidence" value="ECO:0007669"/>
    <property type="project" value="UniProtKB-EC"/>
</dbReference>
<dbReference type="NCBIfam" id="TIGR00003">
    <property type="entry name" value="copper ion binding protein"/>
    <property type="match status" value="2"/>
</dbReference>
<evidence type="ECO:0000313" key="28">
    <source>
        <dbReference type="Proteomes" id="UP000295472"/>
    </source>
</evidence>
<dbReference type="NCBIfam" id="TIGR01525">
    <property type="entry name" value="ATPase-IB_hvy"/>
    <property type="match status" value="1"/>
</dbReference>
<dbReference type="GO" id="GO:0005507">
    <property type="term" value="F:copper ion binding"/>
    <property type="evidence" value="ECO:0007669"/>
    <property type="project" value="InterPro"/>
</dbReference>
<evidence type="ECO:0000313" key="25">
    <source>
        <dbReference type="EMBL" id="PXV63241.1"/>
    </source>
</evidence>
<evidence type="ECO:0000256" key="13">
    <source>
        <dbReference type="ARBA" id="ARBA00022842"/>
    </source>
</evidence>
<evidence type="ECO:0000256" key="10">
    <source>
        <dbReference type="ARBA" id="ARBA00022741"/>
    </source>
</evidence>
<dbReference type="InterPro" id="IPR006121">
    <property type="entry name" value="HMA_dom"/>
</dbReference>
<keyword evidence="9" id="KW-0677">Repeat</keyword>
<dbReference type="Proteomes" id="UP000247389">
    <property type="component" value="Unassembled WGS sequence"/>
</dbReference>
<evidence type="ECO:0000256" key="6">
    <source>
        <dbReference type="ARBA" id="ARBA00022475"/>
    </source>
</evidence>
<dbReference type="SFLD" id="SFLDS00003">
    <property type="entry name" value="Haloacid_Dehalogenase"/>
    <property type="match status" value="1"/>
</dbReference>
<evidence type="ECO:0000256" key="4">
    <source>
        <dbReference type="ARBA" id="ARBA00015102"/>
    </source>
</evidence>
<keyword evidence="10 22" id="KW-0547">Nucleotide-binding</keyword>
<evidence type="ECO:0000313" key="26">
    <source>
        <dbReference type="EMBL" id="TDX39348.1"/>
    </source>
</evidence>
<feature type="domain" description="HMA" evidence="24">
    <location>
        <begin position="3"/>
        <end position="69"/>
    </location>
</feature>
<comment type="subcellular location">
    <subcellularLocation>
        <location evidence="1">Cell membrane</location>
        <topology evidence="1">Multi-pass membrane protein</topology>
    </subcellularLocation>
</comment>
<dbReference type="PRINTS" id="PR00943">
    <property type="entry name" value="CUATPASE"/>
</dbReference>
<evidence type="ECO:0000256" key="3">
    <source>
        <dbReference type="ARBA" id="ARBA00012517"/>
    </source>
</evidence>
<evidence type="ECO:0000256" key="2">
    <source>
        <dbReference type="ARBA" id="ARBA00006024"/>
    </source>
</evidence>
<dbReference type="SFLD" id="SFLDG00002">
    <property type="entry name" value="C1.7:_P-type_atpase_like"/>
    <property type="match status" value="1"/>
</dbReference>
<feature type="transmembrane region" description="Helical" evidence="22">
    <location>
        <begin position="255"/>
        <end position="272"/>
    </location>
</feature>
<dbReference type="RefSeq" id="WP_073158361.1">
    <property type="nucleotide sequence ID" value="NZ_FRCV01000007.1"/>
</dbReference>
<dbReference type="AlphaFoldDB" id="A0A1M7L972"/>
<dbReference type="GO" id="GO:0016887">
    <property type="term" value="F:ATP hydrolysis activity"/>
    <property type="evidence" value="ECO:0007669"/>
    <property type="project" value="InterPro"/>
</dbReference>
<dbReference type="InterPro" id="IPR044492">
    <property type="entry name" value="P_typ_ATPase_HD_dom"/>
</dbReference>
<dbReference type="GO" id="GO:0005524">
    <property type="term" value="F:ATP binding"/>
    <property type="evidence" value="ECO:0007669"/>
    <property type="project" value="UniProtKB-UniRule"/>
</dbReference>
<dbReference type="InterPro" id="IPR008250">
    <property type="entry name" value="ATPase_P-typ_transduc_dom_A_sf"/>
</dbReference>
<dbReference type="EC" id="7.2.2.8" evidence="3"/>
<keyword evidence="14" id="KW-1278">Translocase</keyword>
<dbReference type="Proteomes" id="UP000295472">
    <property type="component" value="Unassembled WGS sequence"/>
</dbReference>
<dbReference type="InterPro" id="IPR018303">
    <property type="entry name" value="ATPase_P-typ_P_site"/>
</dbReference>
<dbReference type="InterPro" id="IPR017969">
    <property type="entry name" value="Heavy-metal-associated_CS"/>
</dbReference>
<evidence type="ECO:0000256" key="20">
    <source>
        <dbReference type="ARBA" id="ARBA00033239"/>
    </source>
</evidence>
<organism evidence="25 27">
    <name type="scientific">Halanaerobium congolense</name>
    <dbReference type="NCBI Taxonomy" id="54121"/>
    <lineage>
        <taxon>Bacteria</taxon>
        <taxon>Bacillati</taxon>
        <taxon>Bacillota</taxon>
        <taxon>Clostridia</taxon>
        <taxon>Halanaerobiales</taxon>
        <taxon>Halanaerobiaceae</taxon>
        <taxon>Halanaerobium</taxon>
    </lineage>
</organism>
<dbReference type="SUPFAM" id="SSF56784">
    <property type="entry name" value="HAD-like"/>
    <property type="match status" value="1"/>
</dbReference>
<feature type="transmembrane region" description="Helical" evidence="22">
    <location>
        <begin position="194"/>
        <end position="211"/>
    </location>
</feature>
<feature type="transmembrane region" description="Helical" evidence="22">
    <location>
        <begin position="409"/>
        <end position="428"/>
    </location>
</feature>
<keyword evidence="17" id="KW-0406">Ion transport</keyword>
<dbReference type="InterPro" id="IPR023299">
    <property type="entry name" value="ATPase_P-typ_cyto_dom_N"/>
</dbReference>
<evidence type="ECO:0000256" key="11">
    <source>
        <dbReference type="ARBA" id="ARBA00022796"/>
    </source>
</evidence>
<keyword evidence="6 22" id="KW-1003">Cell membrane</keyword>
<evidence type="ECO:0000256" key="16">
    <source>
        <dbReference type="ARBA" id="ARBA00023008"/>
    </source>
</evidence>
<gene>
    <name evidence="26" type="ORF">C7954_13217</name>
    <name evidence="25" type="ORF">C8C78_12521</name>
</gene>
<accession>A0A1M7L972</accession>
<evidence type="ECO:0000256" key="22">
    <source>
        <dbReference type="RuleBase" id="RU362081"/>
    </source>
</evidence>
<keyword evidence="23" id="KW-0175">Coiled coil</keyword>
<dbReference type="Gene3D" id="3.40.50.1000">
    <property type="entry name" value="HAD superfamily/HAD-like"/>
    <property type="match status" value="1"/>
</dbReference>
<dbReference type="SUPFAM" id="SSF81665">
    <property type="entry name" value="Calcium ATPase, transmembrane domain M"/>
    <property type="match status" value="1"/>
</dbReference>
<keyword evidence="5" id="KW-0813">Transport</keyword>
<evidence type="ECO:0000256" key="17">
    <source>
        <dbReference type="ARBA" id="ARBA00023065"/>
    </source>
</evidence>
<dbReference type="PROSITE" id="PS00154">
    <property type="entry name" value="ATPASE_E1_E2"/>
    <property type="match status" value="1"/>
</dbReference>
<keyword evidence="15 22" id="KW-1133">Transmembrane helix</keyword>
<keyword evidence="12 22" id="KW-0067">ATP-binding</keyword>
<dbReference type="Gene3D" id="2.70.150.10">
    <property type="entry name" value="Calcium-transporting ATPase, cytoplasmic transduction domain A"/>
    <property type="match status" value="1"/>
</dbReference>
<feature type="transmembrane region" description="Helical" evidence="22">
    <location>
        <begin position="769"/>
        <end position="792"/>
    </location>
</feature>
<dbReference type="PROSITE" id="PS50846">
    <property type="entry name" value="HMA_2"/>
    <property type="match status" value="2"/>
</dbReference>
<feature type="transmembrane region" description="Helical" evidence="22">
    <location>
        <begin position="448"/>
        <end position="474"/>
    </location>
</feature>
<keyword evidence="13" id="KW-0460">Magnesium</keyword>
<keyword evidence="16" id="KW-0186">Copper</keyword>
<dbReference type="PRINTS" id="PR00119">
    <property type="entry name" value="CATATPASE"/>
</dbReference>
<evidence type="ECO:0000256" key="5">
    <source>
        <dbReference type="ARBA" id="ARBA00022448"/>
    </source>
</evidence>
<dbReference type="InterPro" id="IPR059000">
    <property type="entry name" value="ATPase_P-type_domA"/>
</dbReference>
<evidence type="ECO:0000256" key="8">
    <source>
        <dbReference type="ARBA" id="ARBA00022723"/>
    </source>
</evidence>
<sequence>MNSKTTLKLEGMTCSSCAQTIEKALNKTDGVDQAQVNFAAEKAYVDYDSSKVDENKLVEVVKGTGYDVKQEREKVTLKIGGMTCASCATTVEKALNKADGVYEASVNIATEKGTVEYDPGVLSKNDFKEIVAKTGYDVTGFEGDEQNVDEEAEDLKKVKKAKRNMWGAWAFTIPIIIWMIPEMVLGVAWPSETIFDLGMMLLALPPLFIFGRKTFVTAYKSVSHGGANMDVLIAIGTGAAFATGPAVFFTPIANYAGVAAMIMAFHLTGRYIEETAKGRASQAIKKLLELGAKTATVIVDGEEKEVPVDEVQPGDIMLIKPGEKIPTDGEIIEGKSTVDESMATGESMPVERTVGDEVIGATVNQNGLIKVKATKVGKDTFLSQVIKMVEEAQGTKVPIQEFADKITSIFVPAVLVIATATFILWLAFPETFRSVGFWAQSFLPWVDPTLGTITLAFFATIAVLVIACPCALGLATPTALMVGSGIGAENGVLIRKGEAIQTMKDVHTIVFDKTGTITKGKPEVTDLVTTNGTSENELLKYAASVESGSEHPLGVSIVNDAKDRGIEVKEIEDFGSVTGKGVKATINGKEVLVGSRRLMEEAGLDASDLEDEMIRLEKEAKTAMLVATEDKLLGIVAVADALKEDSIKAIKELHKLGLQSAMITGDNQRTAEAIANEVGIDHVVAEVLPDGKVDEIMKLQDKFGTIAMVGDGINDAPALTQANVGIAIGTGTDIAIESSDITLVRGDLSAVITAIKLSRATFRKIKQNLFWAFFYNTVAIPVAVVGLLHPVIAEIAMATSSISVVTNANMLRRVDVQPSYAPKKKA</sequence>
<evidence type="ECO:0000256" key="12">
    <source>
        <dbReference type="ARBA" id="ARBA00022840"/>
    </source>
</evidence>
<dbReference type="PANTHER" id="PTHR43520:SF8">
    <property type="entry name" value="P-TYPE CU(+) TRANSPORTER"/>
    <property type="match status" value="1"/>
</dbReference>
<evidence type="ECO:0000256" key="21">
    <source>
        <dbReference type="ARBA" id="ARBA00049289"/>
    </source>
</evidence>
<dbReference type="Pfam" id="PF00702">
    <property type="entry name" value="Hydrolase"/>
    <property type="match status" value="1"/>
</dbReference>
<dbReference type="InterPro" id="IPR006122">
    <property type="entry name" value="HMA_Cu_ion-bd"/>
</dbReference>
<dbReference type="PROSITE" id="PS01047">
    <property type="entry name" value="HMA_1"/>
    <property type="match status" value="1"/>
</dbReference>
<comment type="catalytic activity">
    <reaction evidence="21">
        <text>Cu(+)(in) + ATP + H2O = Cu(+)(out) + ADP + phosphate + H(+)</text>
        <dbReference type="Rhea" id="RHEA:25792"/>
        <dbReference type="ChEBI" id="CHEBI:15377"/>
        <dbReference type="ChEBI" id="CHEBI:15378"/>
        <dbReference type="ChEBI" id="CHEBI:30616"/>
        <dbReference type="ChEBI" id="CHEBI:43474"/>
        <dbReference type="ChEBI" id="CHEBI:49552"/>
        <dbReference type="ChEBI" id="CHEBI:456216"/>
        <dbReference type="EC" id="7.2.2.8"/>
    </reaction>
</comment>
<dbReference type="InterPro" id="IPR023298">
    <property type="entry name" value="ATPase_P-typ_TM_dom_sf"/>
</dbReference>
<comment type="similarity">
    <text evidence="2 22">Belongs to the cation transport ATPase (P-type) (TC 3.A.3) family. Type IB subfamily.</text>
</comment>
<proteinExistence type="inferred from homology"/>
<dbReference type="FunFam" id="3.30.70.100:FF:000005">
    <property type="entry name" value="Copper-exporting P-type ATPase A"/>
    <property type="match status" value="2"/>
</dbReference>
<dbReference type="GO" id="GO:0055070">
    <property type="term" value="P:copper ion homeostasis"/>
    <property type="evidence" value="ECO:0007669"/>
    <property type="project" value="TreeGrafter"/>
</dbReference>
<evidence type="ECO:0000259" key="24">
    <source>
        <dbReference type="PROSITE" id="PS50846"/>
    </source>
</evidence>
<dbReference type="Pfam" id="PF00122">
    <property type="entry name" value="E1-E2_ATPase"/>
    <property type="match status" value="1"/>
</dbReference>
<dbReference type="Gene3D" id="3.30.70.100">
    <property type="match status" value="2"/>
</dbReference>
<keyword evidence="7 22" id="KW-0812">Transmembrane</keyword>
<dbReference type="InterPro" id="IPR023214">
    <property type="entry name" value="HAD_sf"/>
</dbReference>
<evidence type="ECO:0000313" key="27">
    <source>
        <dbReference type="Proteomes" id="UP000247389"/>
    </source>
</evidence>
<dbReference type="SFLD" id="SFLDF00027">
    <property type="entry name" value="p-type_atpase"/>
    <property type="match status" value="1"/>
</dbReference>
<dbReference type="EMBL" id="QICM01000025">
    <property type="protein sequence ID" value="PXV63241.1"/>
    <property type="molecule type" value="Genomic_DNA"/>
</dbReference>
<dbReference type="OrthoDB" id="9813266at2"/>
<keyword evidence="18 22" id="KW-0472">Membrane</keyword>
<dbReference type="InterPro" id="IPR036412">
    <property type="entry name" value="HAD-like_sf"/>
</dbReference>
<evidence type="ECO:0000256" key="15">
    <source>
        <dbReference type="ARBA" id="ARBA00022989"/>
    </source>
</evidence>
<feature type="transmembrane region" description="Helical" evidence="22">
    <location>
        <begin position="166"/>
        <end position="188"/>
    </location>
</feature>
<name>A0A1M7L972_9FIRM</name>
<dbReference type="NCBIfam" id="TIGR01494">
    <property type="entry name" value="ATPase_P-type"/>
    <property type="match status" value="2"/>
</dbReference>
<dbReference type="GeneID" id="57013542"/>
<evidence type="ECO:0000256" key="9">
    <source>
        <dbReference type="ARBA" id="ARBA00022737"/>
    </source>
</evidence>
<keyword evidence="11" id="KW-0187">Copper transport</keyword>
<evidence type="ECO:0000256" key="19">
    <source>
        <dbReference type="ARBA" id="ARBA00029719"/>
    </source>
</evidence>
<feature type="transmembrane region" description="Helical" evidence="22">
    <location>
        <begin position="231"/>
        <end position="249"/>
    </location>
</feature>
<dbReference type="PANTHER" id="PTHR43520">
    <property type="entry name" value="ATP7, ISOFORM B"/>
    <property type="match status" value="1"/>
</dbReference>
<protein>
    <recommendedName>
        <fullName evidence="4">Copper-exporting P-type ATPase</fullName>
        <ecNumber evidence="3">7.2.2.8</ecNumber>
    </recommendedName>
    <alternativeName>
        <fullName evidence="19">Copper-exporting P-type ATPase A</fullName>
    </alternativeName>
    <alternativeName>
        <fullName evidence="20">Cu(+)-exporting ATPase</fullName>
    </alternativeName>
</protein>
<dbReference type="SUPFAM" id="SSF81653">
    <property type="entry name" value="Calcium ATPase, transduction domain A"/>
    <property type="match status" value="1"/>
</dbReference>
<feature type="coiled-coil region" evidence="23">
    <location>
        <begin position="599"/>
        <end position="626"/>
    </location>
</feature>
<dbReference type="Gene3D" id="3.40.1110.10">
    <property type="entry name" value="Calcium-transporting ATPase, cytoplasmic domain N"/>
    <property type="match status" value="1"/>
</dbReference>
<dbReference type="SUPFAM" id="SSF55008">
    <property type="entry name" value="HMA, heavy metal-associated domain"/>
    <property type="match status" value="2"/>
</dbReference>
<evidence type="ECO:0000256" key="14">
    <source>
        <dbReference type="ARBA" id="ARBA00022967"/>
    </source>
</evidence>
<dbReference type="FunFam" id="2.70.150.10:FF:000020">
    <property type="entry name" value="Copper-exporting P-type ATPase A"/>
    <property type="match status" value="1"/>
</dbReference>
<dbReference type="InterPro" id="IPR036163">
    <property type="entry name" value="HMA_dom_sf"/>
</dbReference>
<dbReference type="CDD" id="cd02094">
    <property type="entry name" value="P-type_ATPase_Cu-like"/>
    <property type="match status" value="1"/>
</dbReference>